<protein>
    <recommendedName>
        <fullName evidence="3">Bacteriophage Mu GpT domain-containing protein</fullName>
    </recommendedName>
</protein>
<organism evidence="1 2">
    <name type="scientific">Candidatus Raymondbacteria bacterium RIFOXYD12_FULL_49_13</name>
    <dbReference type="NCBI Taxonomy" id="1817890"/>
    <lineage>
        <taxon>Bacteria</taxon>
        <taxon>Raymondiibacteriota</taxon>
    </lineage>
</organism>
<evidence type="ECO:0000313" key="2">
    <source>
        <dbReference type="Proteomes" id="UP000179243"/>
    </source>
</evidence>
<evidence type="ECO:0008006" key="3">
    <source>
        <dbReference type="Google" id="ProtNLM"/>
    </source>
</evidence>
<evidence type="ECO:0000313" key="1">
    <source>
        <dbReference type="EMBL" id="OGK02493.1"/>
    </source>
</evidence>
<accession>A0A1F7F7C4</accession>
<reference evidence="1 2" key="1">
    <citation type="journal article" date="2016" name="Nat. Commun.">
        <title>Thousands of microbial genomes shed light on interconnected biogeochemical processes in an aquifer system.</title>
        <authorList>
            <person name="Anantharaman K."/>
            <person name="Brown C.T."/>
            <person name="Hug L.A."/>
            <person name="Sharon I."/>
            <person name="Castelle C.J."/>
            <person name="Probst A.J."/>
            <person name="Thomas B.C."/>
            <person name="Singh A."/>
            <person name="Wilkins M.J."/>
            <person name="Karaoz U."/>
            <person name="Brodie E.L."/>
            <person name="Williams K.H."/>
            <person name="Hubbard S.S."/>
            <person name="Banfield J.F."/>
        </authorList>
    </citation>
    <scope>NUCLEOTIDE SEQUENCE [LARGE SCALE GENOMIC DNA]</scope>
</reference>
<dbReference type="AlphaFoldDB" id="A0A1F7F7C4"/>
<dbReference type="EMBL" id="MFYX01000107">
    <property type="protein sequence ID" value="OGK02493.1"/>
    <property type="molecule type" value="Genomic_DNA"/>
</dbReference>
<sequence length="372" mass="40457">MTKFIDKETEISSDFLILGASTAAMPEARKDDLMRTDPDRFPRSFEGIVCRCLERDTGIDSSISGKITPSEIRDYARNALTRTGPLNDIIGTTFNQSISLGALNAPTTYQNWVGRMTVRDYREFDRIKTSSFGRLQAGNDAQNISTEGIVESSKLDLKGGSVQLTLHEFYNSGLNSAIQRFLQSGKIVATTINYDVYRLLTSSSGAGPTLDEDDKALFHADHGNLVALGYGAVPSLTTVPAGCTAMISQPLPGAKDDYDIVNALPKYLICSGAQKYAAENAVAKNLPANSRNDISVIVDGHLDIYDSYGWYLAADPVQVDTISLVTLESMPSPVIKFEGSIPNTGGSISWRIYHSWGLLAGDYRGLYRNAGH</sequence>
<proteinExistence type="predicted"/>
<dbReference type="Pfam" id="PF25209">
    <property type="entry name" value="Phage_capsid_4"/>
    <property type="match status" value="1"/>
</dbReference>
<dbReference type="Proteomes" id="UP000179243">
    <property type="component" value="Unassembled WGS sequence"/>
</dbReference>
<gene>
    <name evidence="1" type="ORF">A2519_12190</name>
</gene>
<name>A0A1F7F7C4_UNCRA</name>
<comment type="caution">
    <text evidence="1">The sequence shown here is derived from an EMBL/GenBank/DDBJ whole genome shotgun (WGS) entry which is preliminary data.</text>
</comment>